<dbReference type="PANTHER" id="PTHR33104">
    <property type="entry name" value="SI:DKEY-29D5.2"/>
    <property type="match status" value="1"/>
</dbReference>
<organism evidence="1 2">
    <name type="scientific">Tulasnella calospora MUT 4182</name>
    <dbReference type="NCBI Taxonomy" id="1051891"/>
    <lineage>
        <taxon>Eukaryota</taxon>
        <taxon>Fungi</taxon>
        <taxon>Dikarya</taxon>
        <taxon>Basidiomycota</taxon>
        <taxon>Agaricomycotina</taxon>
        <taxon>Agaricomycetes</taxon>
        <taxon>Cantharellales</taxon>
        <taxon>Tulasnellaceae</taxon>
        <taxon>Tulasnella</taxon>
    </lineage>
</organism>
<evidence type="ECO:0000313" key="1">
    <source>
        <dbReference type="EMBL" id="KIO19308.1"/>
    </source>
</evidence>
<keyword evidence="2" id="KW-1185">Reference proteome</keyword>
<dbReference type="AlphaFoldDB" id="A0A0C3KCW2"/>
<sequence length="175" mass="19860">VTGAFAISCRHVCFCPSGVCDFSKGEGYRYVDVPMAMVIQGAIDAGLKDLVISYDIACKYSINFLDRVCNSTYPLLPENLQSLVSILWLIGKFHLGGHHEECQKFFNFNYTHGVGRMSGELVETIWSYFDWLKYQTREMGPGSRQEMLSDAMNYWNWQKIVKMSEHSSNPQSGAT</sequence>
<protein>
    <submittedName>
        <fullName evidence="1">Uncharacterized protein</fullName>
    </submittedName>
</protein>
<proteinExistence type="predicted"/>
<dbReference type="InterPro" id="IPR040521">
    <property type="entry name" value="KDZ"/>
</dbReference>
<dbReference type="Pfam" id="PF18758">
    <property type="entry name" value="KDZ"/>
    <property type="match status" value="1"/>
</dbReference>
<dbReference type="HOGENOM" id="CLU_003703_5_1_1"/>
<reference evidence="1 2" key="1">
    <citation type="submission" date="2014-04" db="EMBL/GenBank/DDBJ databases">
        <authorList>
            <consortium name="DOE Joint Genome Institute"/>
            <person name="Kuo A."/>
            <person name="Girlanda M."/>
            <person name="Perotto S."/>
            <person name="Kohler A."/>
            <person name="Nagy L.G."/>
            <person name="Floudas D."/>
            <person name="Copeland A."/>
            <person name="Barry K.W."/>
            <person name="Cichocki N."/>
            <person name="Veneault-Fourrey C."/>
            <person name="LaButti K."/>
            <person name="Lindquist E.A."/>
            <person name="Lipzen A."/>
            <person name="Lundell T."/>
            <person name="Morin E."/>
            <person name="Murat C."/>
            <person name="Sun H."/>
            <person name="Tunlid A."/>
            <person name="Henrissat B."/>
            <person name="Grigoriev I.V."/>
            <person name="Hibbett D.S."/>
            <person name="Martin F."/>
            <person name="Nordberg H.P."/>
            <person name="Cantor M.N."/>
            <person name="Hua S.X."/>
        </authorList>
    </citation>
    <scope>NUCLEOTIDE SEQUENCE [LARGE SCALE GENOMIC DNA]</scope>
    <source>
        <strain evidence="1 2">MUT 4182</strain>
    </source>
</reference>
<feature type="non-terminal residue" evidence="1">
    <location>
        <position position="1"/>
    </location>
</feature>
<dbReference type="Proteomes" id="UP000054248">
    <property type="component" value="Unassembled WGS sequence"/>
</dbReference>
<accession>A0A0C3KCW2</accession>
<dbReference type="OrthoDB" id="3257768at2759"/>
<name>A0A0C3KCW2_9AGAM</name>
<reference evidence="2" key="2">
    <citation type="submission" date="2015-01" db="EMBL/GenBank/DDBJ databases">
        <title>Evolutionary Origins and Diversification of the Mycorrhizal Mutualists.</title>
        <authorList>
            <consortium name="DOE Joint Genome Institute"/>
            <consortium name="Mycorrhizal Genomics Consortium"/>
            <person name="Kohler A."/>
            <person name="Kuo A."/>
            <person name="Nagy L.G."/>
            <person name="Floudas D."/>
            <person name="Copeland A."/>
            <person name="Barry K.W."/>
            <person name="Cichocki N."/>
            <person name="Veneault-Fourrey C."/>
            <person name="LaButti K."/>
            <person name="Lindquist E.A."/>
            <person name="Lipzen A."/>
            <person name="Lundell T."/>
            <person name="Morin E."/>
            <person name="Murat C."/>
            <person name="Riley R."/>
            <person name="Ohm R."/>
            <person name="Sun H."/>
            <person name="Tunlid A."/>
            <person name="Henrissat B."/>
            <person name="Grigoriev I.V."/>
            <person name="Hibbett D.S."/>
            <person name="Martin F."/>
        </authorList>
    </citation>
    <scope>NUCLEOTIDE SEQUENCE [LARGE SCALE GENOMIC DNA]</scope>
    <source>
        <strain evidence="2">MUT 4182</strain>
    </source>
</reference>
<gene>
    <name evidence="1" type="ORF">M407DRAFT_82971</name>
</gene>
<evidence type="ECO:0000313" key="2">
    <source>
        <dbReference type="Proteomes" id="UP000054248"/>
    </source>
</evidence>
<dbReference type="PANTHER" id="PTHR33104:SF2">
    <property type="entry name" value="CXC3 LIKE CYSTEINE CLUSTER DOMAIN-CONTAINING PROTEIN"/>
    <property type="match status" value="1"/>
</dbReference>
<dbReference type="EMBL" id="KN823229">
    <property type="protein sequence ID" value="KIO19308.1"/>
    <property type="molecule type" value="Genomic_DNA"/>
</dbReference>